<dbReference type="NCBIfam" id="NF007020">
    <property type="entry name" value="PRK09485.1"/>
    <property type="match status" value="1"/>
</dbReference>
<dbReference type="InterPro" id="IPR051486">
    <property type="entry name" value="Hcy_S-methyltransferase"/>
</dbReference>
<dbReference type="EMBL" id="JAHLQN010000001">
    <property type="protein sequence ID" value="MBU5627668.1"/>
    <property type="molecule type" value="Genomic_DNA"/>
</dbReference>
<name>A0ABS6FBK0_9FIRM</name>
<feature type="binding site" evidence="3">
    <location>
        <position position="297"/>
    </location>
    <ligand>
        <name>Zn(2+)</name>
        <dbReference type="ChEBI" id="CHEBI:29105"/>
    </ligand>
</feature>
<reference evidence="5 6" key="1">
    <citation type="submission" date="2021-06" db="EMBL/GenBank/DDBJ databases">
        <authorList>
            <person name="Sun Q."/>
            <person name="Li D."/>
        </authorList>
    </citation>
    <scope>NUCLEOTIDE SEQUENCE [LARGE SCALE GENOMIC DNA]</scope>
    <source>
        <strain evidence="5 6">MSJ-2</strain>
    </source>
</reference>
<dbReference type="PROSITE" id="PS50970">
    <property type="entry name" value="HCY"/>
    <property type="match status" value="1"/>
</dbReference>
<evidence type="ECO:0000256" key="2">
    <source>
        <dbReference type="ARBA" id="ARBA00022833"/>
    </source>
</evidence>
<proteinExistence type="predicted"/>
<comment type="caution">
    <text evidence="5">The sequence shown here is derived from an EMBL/GenBank/DDBJ whole genome shotgun (WGS) entry which is preliminary data.</text>
</comment>
<dbReference type="InterPro" id="IPR003726">
    <property type="entry name" value="HCY_dom"/>
</dbReference>
<sequence length="319" mass="35252">MRTTFAETLEKTGGVIVIDGSMSTALEALGCDLNDSLWTAKALAESPEKVRQVHLNYFRSGADCGITGSYQATIPGLMAKGFTCQQAEGLITRSVELFLEARREWWDAEGKDSGRAYPLCLGAVGPYGAYLADGSEYRGNYGISEKELYDFHRRRMELLWEAGADLLLIETQPSMDEALIEAQIAEELGAAYWISFSCKDGSHINEGDHIRSCAERLSRKHPGLQAIGVNCTPPQFVENLIRELKDSCGLPVAVYPNSGEEYDPATKTWHGSRDGMRFGDYARRWMRSGASAVGGCCRTLPSHIEEVARAREAYLKLCR</sequence>
<feature type="binding site" evidence="3">
    <location>
        <position position="231"/>
    </location>
    <ligand>
        <name>Zn(2+)</name>
        <dbReference type="ChEBI" id="CHEBI:29105"/>
    </ligand>
</feature>
<keyword evidence="3 5" id="KW-0808">Transferase</keyword>
<accession>A0ABS6FBK0</accession>
<dbReference type="InterPro" id="IPR017226">
    <property type="entry name" value="BHMT-like"/>
</dbReference>
<feature type="domain" description="Hcy-binding" evidence="4">
    <location>
        <begin position="4"/>
        <end position="311"/>
    </location>
</feature>
<evidence type="ECO:0000256" key="1">
    <source>
        <dbReference type="ARBA" id="ARBA00022723"/>
    </source>
</evidence>
<evidence type="ECO:0000313" key="5">
    <source>
        <dbReference type="EMBL" id="MBU5627668.1"/>
    </source>
</evidence>
<dbReference type="Proteomes" id="UP000787672">
    <property type="component" value="Unassembled WGS sequence"/>
</dbReference>
<dbReference type="PANTHER" id="PTHR46015:SF1">
    <property type="entry name" value="HOMOCYSTEINE S-METHYLTRANSFERASE-LIKE ISOFORM 1"/>
    <property type="match status" value="1"/>
</dbReference>
<dbReference type="GO" id="GO:0008168">
    <property type="term" value="F:methyltransferase activity"/>
    <property type="evidence" value="ECO:0007669"/>
    <property type="project" value="UniProtKB-KW"/>
</dbReference>
<evidence type="ECO:0000259" key="4">
    <source>
        <dbReference type="PROSITE" id="PS50970"/>
    </source>
</evidence>
<protein>
    <submittedName>
        <fullName evidence="5">Homocysteine S-methyltransferase</fullName>
        <ecNumber evidence="5">2.1.1.10</ecNumber>
    </submittedName>
</protein>
<dbReference type="PIRSF" id="PIRSF037505">
    <property type="entry name" value="Betaine_HMT"/>
    <property type="match status" value="1"/>
</dbReference>
<dbReference type="PANTHER" id="PTHR46015">
    <property type="entry name" value="ZGC:172121"/>
    <property type="match status" value="1"/>
</dbReference>
<evidence type="ECO:0000313" key="6">
    <source>
        <dbReference type="Proteomes" id="UP000787672"/>
    </source>
</evidence>
<dbReference type="GO" id="GO:0032259">
    <property type="term" value="P:methylation"/>
    <property type="evidence" value="ECO:0007669"/>
    <property type="project" value="UniProtKB-KW"/>
</dbReference>
<keyword evidence="1 3" id="KW-0479">Metal-binding</keyword>
<feature type="binding site" evidence="3">
    <location>
        <position position="296"/>
    </location>
    <ligand>
        <name>Zn(2+)</name>
        <dbReference type="ChEBI" id="CHEBI:29105"/>
    </ligand>
</feature>
<dbReference type="Pfam" id="PF02574">
    <property type="entry name" value="S-methyl_trans"/>
    <property type="match status" value="1"/>
</dbReference>
<dbReference type="RefSeq" id="WP_216633015.1">
    <property type="nucleotide sequence ID" value="NZ_JAHLQN010000001.1"/>
</dbReference>
<evidence type="ECO:0000256" key="3">
    <source>
        <dbReference type="PROSITE-ProRule" id="PRU00333"/>
    </source>
</evidence>
<keyword evidence="6" id="KW-1185">Reference proteome</keyword>
<dbReference type="EC" id="2.1.1.10" evidence="5"/>
<keyword evidence="3 5" id="KW-0489">Methyltransferase</keyword>
<organism evidence="5 6">
    <name type="scientific">Dysosmobacter acutus</name>
    <dbReference type="NCBI Taxonomy" id="2841504"/>
    <lineage>
        <taxon>Bacteria</taxon>
        <taxon>Bacillati</taxon>
        <taxon>Bacillota</taxon>
        <taxon>Clostridia</taxon>
        <taxon>Eubacteriales</taxon>
        <taxon>Oscillospiraceae</taxon>
        <taxon>Dysosmobacter</taxon>
    </lineage>
</organism>
<gene>
    <name evidence="5" type="primary">mmuM</name>
    <name evidence="5" type="ORF">KQI82_12190</name>
</gene>
<comment type="cofactor">
    <cofactor evidence="3">
        <name>Zn(2+)</name>
        <dbReference type="ChEBI" id="CHEBI:29105"/>
    </cofactor>
</comment>
<keyword evidence="2 3" id="KW-0862">Zinc</keyword>